<keyword evidence="4" id="KW-1185">Reference proteome</keyword>
<dbReference type="Pfam" id="PF20009">
    <property type="entry name" value="GEVED"/>
    <property type="match status" value="2"/>
</dbReference>
<dbReference type="Gene3D" id="2.60.40.3440">
    <property type="match status" value="1"/>
</dbReference>
<name>A0ABU7W394_9FLAO</name>
<dbReference type="EMBL" id="JAZHOU010000001">
    <property type="protein sequence ID" value="MEF3078451.1"/>
    <property type="molecule type" value="Genomic_DNA"/>
</dbReference>
<keyword evidence="1" id="KW-0732">Signal</keyword>
<feature type="signal peptide" evidence="1">
    <location>
        <begin position="1"/>
        <end position="26"/>
    </location>
</feature>
<dbReference type="RefSeq" id="WP_331809224.1">
    <property type="nucleotide sequence ID" value="NZ_JAZHOU010000001.1"/>
</dbReference>
<accession>A0ABU7W394</accession>
<evidence type="ECO:0000313" key="3">
    <source>
        <dbReference type="EMBL" id="MEF3078451.1"/>
    </source>
</evidence>
<dbReference type="InterPro" id="IPR045474">
    <property type="entry name" value="GEVED"/>
</dbReference>
<reference evidence="3 4" key="1">
    <citation type="submission" date="2024-02" db="EMBL/GenBank/DDBJ databases">
        <title>Winogradskyella poriferorum JCM 12885.</title>
        <authorList>
            <person name="Zhang D.-F."/>
            <person name="Fu Z.-Y."/>
        </authorList>
    </citation>
    <scope>NUCLEOTIDE SEQUENCE [LARGE SCALE GENOMIC DNA]</scope>
    <source>
        <strain evidence="3 4">JCM 12885</strain>
    </source>
</reference>
<feature type="chain" id="PRO_5047102823" evidence="1">
    <location>
        <begin position="27"/>
        <end position="508"/>
    </location>
</feature>
<evidence type="ECO:0000259" key="2">
    <source>
        <dbReference type="Pfam" id="PF20009"/>
    </source>
</evidence>
<feature type="domain" description="GEVED" evidence="2">
    <location>
        <begin position="96"/>
        <end position="180"/>
    </location>
</feature>
<protein>
    <submittedName>
        <fullName evidence="3">GEVED domain-containing protein</fullName>
    </submittedName>
</protein>
<gene>
    <name evidence="3" type="ORF">V1468_05515</name>
</gene>
<feature type="domain" description="GEVED" evidence="2">
    <location>
        <begin position="351"/>
        <end position="424"/>
    </location>
</feature>
<dbReference type="Proteomes" id="UP001356704">
    <property type="component" value="Unassembled WGS sequence"/>
</dbReference>
<sequence length="508" mass="54208">MKKNYIFYIRTVILLFSFLTFFKTNAQCTPSGMVNWNNFGISNFTITGDAASTINNNSVAEGQYSDHTALSVDVTAGNTYAFSATNTKETWGDLKMRFWIDYDGTGNYVEVYDSGGYVNNGTASQTFTGNITIDFGALTGSAVLRIAASYCSSCSGNEGVMSSDACNFTYRAEVEDYTLNITGATILDPFTRDDSLTVIKNSTSGVSNQVDVSANDNIGTSDGTDGDDYALNTAPTNGTVTEVSDGVFEYIPNADFMGSDSFTYNLCDANNDCDTATVNVVVNLGHCEPTSVSGGTHYITNFTIAGDTNTINNTSGDDGGYASYLDLTPADFTRNTSYTGSITVNGGNMGWSIYIDYNQNGSFLDAGELVGDIGGEGLTDLTFTVPNGALLGNTVMRVGARRYYSSNQPCGNGAEPEEFEDYQVEILNDATTQDIQLLGNGNSIAFGAVTTSTNNFTDFGIYDINSGALQRTFEITNDGVLDLTLTSPYVTLAGSADFTVVSNQHLQS</sequence>
<organism evidence="3 4">
    <name type="scientific">Winogradskyella poriferorum</name>
    <dbReference type="NCBI Taxonomy" id="307627"/>
    <lineage>
        <taxon>Bacteria</taxon>
        <taxon>Pseudomonadati</taxon>
        <taxon>Bacteroidota</taxon>
        <taxon>Flavobacteriia</taxon>
        <taxon>Flavobacteriales</taxon>
        <taxon>Flavobacteriaceae</taxon>
        <taxon>Winogradskyella</taxon>
    </lineage>
</organism>
<proteinExistence type="predicted"/>
<evidence type="ECO:0000313" key="4">
    <source>
        <dbReference type="Proteomes" id="UP001356704"/>
    </source>
</evidence>
<dbReference type="Pfam" id="PF17963">
    <property type="entry name" value="Big_9"/>
    <property type="match status" value="1"/>
</dbReference>
<comment type="caution">
    <text evidence="3">The sequence shown here is derived from an EMBL/GenBank/DDBJ whole genome shotgun (WGS) entry which is preliminary data.</text>
</comment>
<evidence type="ECO:0000256" key="1">
    <source>
        <dbReference type="SAM" id="SignalP"/>
    </source>
</evidence>